<dbReference type="InterPro" id="IPR036249">
    <property type="entry name" value="Thioredoxin-like_sf"/>
</dbReference>
<keyword evidence="3" id="KW-0560">Oxidoreductase</keyword>
<comment type="caution">
    <text evidence="8">The sequence shown here is derived from an EMBL/GenBank/DDBJ whole genome shotgun (WGS) entry which is preliminary data.</text>
</comment>
<feature type="transmembrane region" description="Helical" evidence="6">
    <location>
        <begin position="6"/>
        <end position="25"/>
    </location>
</feature>
<keyword evidence="6" id="KW-0472">Membrane</keyword>
<keyword evidence="2" id="KW-0732">Signal</keyword>
<dbReference type="GO" id="GO:0016491">
    <property type="term" value="F:oxidoreductase activity"/>
    <property type="evidence" value="ECO:0007669"/>
    <property type="project" value="UniProtKB-KW"/>
</dbReference>
<protein>
    <recommendedName>
        <fullName evidence="7">Thioredoxin domain-containing protein</fullName>
    </recommendedName>
</protein>
<sequence>MKNPWLIIGVILFVLIGGSVWYATVVSKYNNEGVVLTEHLKGNLKATVTLTEYSDFQCPACAQFEPVVAELLAKYGDSISFEYKHFPLIQLHPVALPSAEASEAAAVQNKFWEMHDKLFENQEVWSKSPTPNKYFIQYAEEIGLDLELFKQHLRSSLIKDKVQTEYKEALQLGFTSTPSFLLNGKKMNIATYQDFIEQVGNAVDPKVDLNAITKTAKPLVDDEETKNIASTTN</sequence>
<keyword evidence="4" id="KW-1015">Disulfide bond</keyword>
<organism evidence="8 9">
    <name type="scientific">Candidatus Kaiserbacteria bacterium CG_4_8_14_3_um_filter_38_9</name>
    <dbReference type="NCBI Taxonomy" id="1974599"/>
    <lineage>
        <taxon>Bacteria</taxon>
        <taxon>Candidatus Kaiseribacteriota</taxon>
    </lineage>
</organism>
<evidence type="ECO:0000256" key="5">
    <source>
        <dbReference type="ARBA" id="ARBA00023284"/>
    </source>
</evidence>
<dbReference type="SUPFAM" id="SSF52833">
    <property type="entry name" value="Thioredoxin-like"/>
    <property type="match status" value="1"/>
</dbReference>
<dbReference type="AlphaFoldDB" id="A0A2M7ING4"/>
<dbReference type="InterPro" id="IPR012336">
    <property type="entry name" value="Thioredoxin-like_fold"/>
</dbReference>
<gene>
    <name evidence="8" type="ORF">COZ82_02520</name>
</gene>
<dbReference type="Gene3D" id="3.40.30.10">
    <property type="entry name" value="Glutaredoxin"/>
    <property type="match status" value="1"/>
</dbReference>
<keyword evidence="6" id="KW-1133">Transmembrane helix</keyword>
<evidence type="ECO:0000256" key="1">
    <source>
        <dbReference type="ARBA" id="ARBA00005791"/>
    </source>
</evidence>
<dbReference type="EMBL" id="PFHR01000135">
    <property type="protein sequence ID" value="PIW96892.1"/>
    <property type="molecule type" value="Genomic_DNA"/>
</dbReference>
<name>A0A2M7ING4_9BACT</name>
<dbReference type="PANTHER" id="PTHR13887">
    <property type="entry name" value="GLUTATHIONE S-TRANSFERASE KAPPA"/>
    <property type="match status" value="1"/>
</dbReference>
<keyword evidence="6" id="KW-0812">Transmembrane</keyword>
<accession>A0A2M7ING4</accession>
<reference evidence="9" key="1">
    <citation type="submission" date="2017-09" db="EMBL/GenBank/DDBJ databases">
        <title>Depth-based differentiation of microbial function through sediment-hosted aquifers and enrichment of novel symbionts in the deep terrestrial subsurface.</title>
        <authorList>
            <person name="Probst A.J."/>
            <person name="Ladd B."/>
            <person name="Jarett J.K."/>
            <person name="Geller-Mcgrath D.E."/>
            <person name="Sieber C.M.K."/>
            <person name="Emerson J.B."/>
            <person name="Anantharaman K."/>
            <person name="Thomas B.C."/>
            <person name="Malmstrom R."/>
            <person name="Stieglmeier M."/>
            <person name="Klingl A."/>
            <person name="Woyke T."/>
            <person name="Ryan C.M."/>
            <person name="Banfield J.F."/>
        </authorList>
    </citation>
    <scope>NUCLEOTIDE SEQUENCE [LARGE SCALE GENOMIC DNA]</scope>
</reference>
<evidence type="ECO:0000256" key="4">
    <source>
        <dbReference type="ARBA" id="ARBA00023157"/>
    </source>
</evidence>
<evidence type="ECO:0000313" key="9">
    <source>
        <dbReference type="Proteomes" id="UP000230837"/>
    </source>
</evidence>
<keyword evidence="5" id="KW-0676">Redox-active center</keyword>
<dbReference type="PANTHER" id="PTHR13887:SF14">
    <property type="entry name" value="DISULFIDE BOND FORMATION PROTEIN D"/>
    <property type="match status" value="1"/>
</dbReference>
<evidence type="ECO:0000259" key="7">
    <source>
        <dbReference type="PROSITE" id="PS51352"/>
    </source>
</evidence>
<evidence type="ECO:0000256" key="6">
    <source>
        <dbReference type="SAM" id="Phobius"/>
    </source>
</evidence>
<dbReference type="InterPro" id="IPR013766">
    <property type="entry name" value="Thioredoxin_domain"/>
</dbReference>
<evidence type="ECO:0000256" key="2">
    <source>
        <dbReference type="ARBA" id="ARBA00022729"/>
    </source>
</evidence>
<evidence type="ECO:0000313" key="8">
    <source>
        <dbReference type="EMBL" id="PIW96892.1"/>
    </source>
</evidence>
<feature type="domain" description="Thioredoxin" evidence="7">
    <location>
        <begin position="14"/>
        <end position="154"/>
    </location>
</feature>
<comment type="similarity">
    <text evidence="1">Belongs to the thioredoxin family. DsbA subfamily.</text>
</comment>
<evidence type="ECO:0000256" key="3">
    <source>
        <dbReference type="ARBA" id="ARBA00023002"/>
    </source>
</evidence>
<dbReference type="Proteomes" id="UP000230837">
    <property type="component" value="Unassembled WGS sequence"/>
</dbReference>
<dbReference type="Pfam" id="PF13462">
    <property type="entry name" value="Thioredoxin_4"/>
    <property type="match status" value="1"/>
</dbReference>
<proteinExistence type="inferred from homology"/>
<dbReference type="PROSITE" id="PS51352">
    <property type="entry name" value="THIOREDOXIN_2"/>
    <property type="match status" value="1"/>
</dbReference>